<evidence type="ECO:0000313" key="2">
    <source>
        <dbReference type="Proteomes" id="UP000606974"/>
    </source>
</evidence>
<dbReference type="AlphaFoldDB" id="A0A8H7ABN6"/>
<comment type="caution">
    <text evidence="1">The sequence shown here is derived from an EMBL/GenBank/DDBJ whole genome shotgun (WGS) entry which is preliminary data.</text>
</comment>
<protein>
    <submittedName>
        <fullName evidence="1">Uncharacterized protein</fullName>
    </submittedName>
</protein>
<sequence length="69" mass="7880">MDSFGIWLFETHEHTVRVPVPFPDLRALRRGRFWSNILAKPTWSSGRLIPDCTKGEDKATEISSALQPI</sequence>
<organism evidence="1 2">
    <name type="scientific">Endocarpon pusillum</name>
    <dbReference type="NCBI Taxonomy" id="364733"/>
    <lineage>
        <taxon>Eukaryota</taxon>
        <taxon>Fungi</taxon>
        <taxon>Dikarya</taxon>
        <taxon>Ascomycota</taxon>
        <taxon>Pezizomycotina</taxon>
        <taxon>Eurotiomycetes</taxon>
        <taxon>Chaetothyriomycetidae</taxon>
        <taxon>Verrucariales</taxon>
        <taxon>Verrucariaceae</taxon>
        <taxon>Endocarpon</taxon>
    </lineage>
</organism>
<evidence type="ECO:0000313" key="1">
    <source>
        <dbReference type="EMBL" id="KAF7504151.1"/>
    </source>
</evidence>
<keyword evidence="2" id="KW-1185">Reference proteome</keyword>
<name>A0A8H7ABN6_9EURO</name>
<dbReference type="Proteomes" id="UP000606974">
    <property type="component" value="Unassembled WGS sequence"/>
</dbReference>
<proteinExistence type="predicted"/>
<accession>A0A8H7ABN6</accession>
<dbReference type="EMBL" id="JAACFV010000147">
    <property type="protein sequence ID" value="KAF7504151.1"/>
    <property type="molecule type" value="Genomic_DNA"/>
</dbReference>
<reference evidence="1" key="1">
    <citation type="submission" date="2020-02" db="EMBL/GenBank/DDBJ databases">
        <authorList>
            <person name="Palmer J.M."/>
        </authorList>
    </citation>
    <scope>NUCLEOTIDE SEQUENCE</scope>
    <source>
        <strain evidence="1">EPUS1.4</strain>
        <tissue evidence="1">Thallus</tissue>
    </source>
</reference>
<gene>
    <name evidence="1" type="ORF">GJ744_002620</name>
</gene>